<evidence type="ECO:0000313" key="6">
    <source>
        <dbReference type="Proteomes" id="UP000276133"/>
    </source>
</evidence>
<feature type="compositionally biased region" description="Basic residues" evidence="1">
    <location>
        <begin position="820"/>
        <end position="832"/>
    </location>
</feature>
<evidence type="ECO:0000256" key="1">
    <source>
        <dbReference type="SAM" id="MobiDB-lite"/>
    </source>
</evidence>
<dbReference type="InterPro" id="IPR054087">
    <property type="entry name" value="Cep192-like_D7"/>
</dbReference>
<proteinExistence type="predicted"/>
<dbReference type="STRING" id="10195.A0A3M7R4R4"/>
<dbReference type="Proteomes" id="UP000276133">
    <property type="component" value="Unassembled WGS sequence"/>
</dbReference>
<dbReference type="EMBL" id="REGN01004252">
    <property type="protein sequence ID" value="RNA18364.1"/>
    <property type="molecule type" value="Genomic_DNA"/>
</dbReference>
<dbReference type="InterPro" id="IPR013783">
    <property type="entry name" value="Ig-like_fold"/>
</dbReference>
<evidence type="ECO:0000313" key="5">
    <source>
        <dbReference type="EMBL" id="RNA18364.1"/>
    </source>
</evidence>
<dbReference type="GO" id="GO:0071539">
    <property type="term" value="P:protein localization to centrosome"/>
    <property type="evidence" value="ECO:0007669"/>
    <property type="project" value="InterPro"/>
</dbReference>
<protein>
    <submittedName>
        <fullName evidence="5">Uncharacterized protein</fullName>
    </submittedName>
</protein>
<dbReference type="GO" id="GO:0000242">
    <property type="term" value="C:pericentriolar material"/>
    <property type="evidence" value="ECO:0007669"/>
    <property type="project" value="TreeGrafter"/>
</dbReference>
<feature type="compositionally biased region" description="Low complexity" evidence="1">
    <location>
        <begin position="846"/>
        <end position="865"/>
    </location>
</feature>
<dbReference type="Pfam" id="PF22065">
    <property type="entry name" value="Cep192_D7"/>
    <property type="match status" value="1"/>
</dbReference>
<dbReference type="GO" id="GO:0051298">
    <property type="term" value="P:centrosome duplication"/>
    <property type="evidence" value="ECO:0007669"/>
    <property type="project" value="InterPro"/>
</dbReference>
<evidence type="ECO:0000259" key="4">
    <source>
        <dbReference type="Pfam" id="PF22076"/>
    </source>
</evidence>
<dbReference type="GO" id="GO:0090307">
    <property type="term" value="P:mitotic spindle assembly"/>
    <property type="evidence" value="ECO:0007669"/>
    <property type="project" value="TreeGrafter"/>
</dbReference>
<feature type="region of interest" description="Disordered" evidence="1">
    <location>
        <begin position="619"/>
        <end position="639"/>
    </location>
</feature>
<dbReference type="GO" id="GO:0019901">
    <property type="term" value="F:protein kinase binding"/>
    <property type="evidence" value="ECO:0007669"/>
    <property type="project" value="TreeGrafter"/>
</dbReference>
<feature type="compositionally biased region" description="Basic and acidic residues" evidence="1">
    <location>
        <begin position="678"/>
        <end position="690"/>
    </location>
</feature>
<feature type="compositionally biased region" description="Polar residues" evidence="1">
    <location>
        <begin position="475"/>
        <end position="488"/>
    </location>
</feature>
<feature type="compositionally biased region" description="Polar residues" evidence="1">
    <location>
        <begin position="64"/>
        <end position="79"/>
    </location>
</feature>
<feature type="compositionally biased region" description="Low complexity" evidence="1">
    <location>
        <begin position="548"/>
        <end position="559"/>
    </location>
</feature>
<dbReference type="InterPro" id="IPR054092">
    <property type="entry name" value="Cep192-like_D6"/>
</dbReference>
<dbReference type="Pfam" id="PF22076">
    <property type="entry name" value="Cep192_D6"/>
    <property type="match status" value="1"/>
</dbReference>
<feature type="compositionally biased region" description="Polar residues" evidence="1">
    <location>
        <begin position="630"/>
        <end position="639"/>
    </location>
</feature>
<dbReference type="Pfam" id="PF22066">
    <property type="entry name" value="Cep192_D8"/>
    <property type="match status" value="1"/>
</dbReference>
<feature type="region of interest" description="Disordered" evidence="1">
    <location>
        <begin position="544"/>
        <end position="564"/>
    </location>
</feature>
<organism evidence="5 6">
    <name type="scientific">Brachionus plicatilis</name>
    <name type="common">Marine rotifer</name>
    <name type="synonym">Brachionus muelleri</name>
    <dbReference type="NCBI Taxonomy" id="10195"/>
    <lineage>
        <taxon>Eukaryota</taxon>
        <taxon>Metazoa</taxon>
        <taxon>Spiralia</taxon>
        <taxon>Gnathifera</taxon>
        <taxon>Rotifera</taxon>
        <taxon>Eurotatoria</taxon>
        <taxon>Monogononta</taxon>
        <taxon>Pseudotrocha</taxon>
        <taxon>Ploima</taxon>
        <taxon>Brachionidae</taxon>
        <taxon>Brachionus</taxon>
    </lineage>
</organism>
<accession>A0A3M7R4R4</accession>
<comment type="caution">
    <text evidence="5">The sequence shown here is derived from an EMBL/GenBank/DDBJ whole genome shotgun (WGS) entry which is preliminary data.</text>
</comment>
<feature type="region of interest" description="Disordered" evidence="1">
    <location>
        <begin position="670"/>
        <end position="690"/>
    </location>
</feature>
<dbReference type="Gene3D" id="2.60.40.10">
    <property type="entry name" value="Immunoglobulins"/>
    <property type="match status" value="2"/>
</dbReference>
<feature type="compositionally biased region" description="Basic and acidic residues" evidence="1">
    <location>
        <begin position="619"/>
        <end position="629"/>
    </location>
</feature>
<feature type="region of interest" description="Disordered" evidence="1">
    <location>
        <begin position="807"/>
        <end position="865"/>
    </location>
</feature>
<feature type="region of interest" description="Disordered" evidence="1">
    <location>
        <begin position="61"/>
        <end position="80"/>
    </location>
</feature>
<feature type="region of interest" description="Disordered" evidence="1">
    <location>
        <begin position="422"/>
        <end position="442"/>
    </location>
</feature>
<dbReference type="GO" id="GO:0005814">
    <property type="term" value="C:centriole"/>
    <property type="evidence" value="ECO:0007669"/>
    <property type="project" value="TreeGrafter"/>
</dbReference>
<feature type="compositionally biased region" description="Polar residues" evidence="1">
    <location>
        <begin position="431"/>
        <end position="442"/>
    </location>
</feature>
<dbReference type="PANTHER" id="PTHR16029">
    <property type="entry name" value="CENTROSOMAL PROTEIN OF 192 KDA"/>
    <property type="match status" value="1"/>
</dbReference>
<dbReference type="InterPro" id="IPR054088">
    <property type="entry name" value="Cep192-like_D8"/>
</dbReference>
<reference evidence="5 6" key="1">
    <citation type="journal article" date="2018" name="Sci. Rep.">
        <title>Genomic signatures of local adaptation to the degree of environmental predictability in rotifers.</title>
        <authorList>
            <person name="Franch-Gras L."/>
            <person name="Hahn C."/>
            <person name="Garcia-Roger E.M."/>
            <person name="Carmona M.J."/>
            <person name="Serra M."/>
            <person name="Gomez A."/>
        </authorList>
    </citation>
    <scope>NUCLEOTIDE SEQUENCE [LARGE SCALE GENOMIC DNA]</scope>
    <source>
        <strain evidence="5">HYR1</strain>
    </source>
</reference>
<evidence type="ECO:0000259" key="3">
    <source>
        <dbReference type="Pfam" id="PF22066"/>
    </source>
</evidence>
<feature type="domain" description="Cep192-like" evidence="4">
    <location>
        <begin position="1763"/>
        <end position="1857"/>
    </location>
</feature>
<feature type="domain" description="Cep192-like" evidence="2">
    <location>
        <begin position="1948"/>
        <end position="2077"/>
    </location>
</feature>
<evidence type="ECO:0000259" key="2">
    <source>
        <dbReference type="Pfam" id="PF22065"/>
    </source>
</evidence>
<feature type="region of interest" description="Disordered" evidence="1">
    <location>
        <begin position="461"/>
        <end position="488"/>
    </location>
</feature>
<feature type="region of interest" description="Disordered" evidence="1">
    <location>
        <begin position="740"/>
        <end position="785"/>
    </location>
</feature>
<dbReference type="GO" id="GO:0090222">
    <property type="term" value="P:centrosome-templated microtubule nucleation"/>
    <property type="evidence" value="ECO:0007669"/>
    <property type="project" value="InterPro"/>
</dbReference>
<name>A0A3M7R4R4_BRAPC</name>
<dbReference type="OrthoDB" id="67059at2759"/>
<gene>
    <name evidence="5" type="ORF">BpHYR1_005342</name>
</gene>
<keyword evidence="6" id="KW-1185">Reference proteome</keyword>
<feature type="domain" description="Cep192-like" evidence="3">
    <location>
        <begin position="2149"/>
        <end position="2235"/>
    </location>
</feature>
<dbReference type="GO" id="GO:0005737">
    <property type="term" value="C:cytoplasm"/>
    <property type="evidence" value="ECO:0007669"/>
    <property type="project" value="TreeGrafter"/>
</dbReference>
<dbReference type="InterPro" id="IPR039103">
    <property type="entry name" value="Spd-2/CEP192"/>
</dbReference>
<sequence>MDSNEFCSPGSRTNQTSFGLLDDQAMQDLSLENLNKIRDKPPIPLKQINNRILQERNFNHDKSLNFNPNENPDQTQESVHLNESDLKQLEYDFTLDVDDDDDDEDKENLKKNDFKDMSRNFAHSFTKADFTNVSPDNMDKSVNKTLSNKSSDKTNNDLLLQFCGRTPWPTRPTRPNTLADMAEHLGRLGRTPWPTRPNTLADMAEYPGRLGRPHRRRLKAAPGRQNGRGRAGRPSGVTILLEPLYINESSGILRNSGDFENFKLDNSNESRRINYDRMDEMNSRTQNNTINFSMDKDHSKDREINLIKDTLDQYPKKLPSEQDTSLSNDLTNKLSTSFNLTGIDDTTACLKQMSLPKEDNHETKNDSTLNFSSSLSDRMEQLIQQSVERVKRIGQAHLLNNYNEDYLNLISKPNREIRYSTSTVGPDPKNASFNFTQDIPLTPSKTFNQTLEPQEEPKIIEEVSSKKTPNPFDDSIQNSEEAVPVSSSNPFDNPFDSSLGNFGLNKNQEPSFSQFKQADDFLDQLNQDEQLNRKEFADNELTLINQTSDNSSDDSNSSKWWKKPAQVQPNNLEVTNMSNESGKKQVKVEEFFMGKSEMPSYLADKNSDVLLSDVSRIDKNTNVEQKDQQEPTTPQNYDDITFSHNQGSTLSSSNFSFTLNSSDTGEFILPKNTTNNKSVEKPKQESKLKNLDKINEELDKVQNGLASRHQISEPLMSSSISQANRKSMIQIDETISTINSSDISSQKAPRHKENKSNKESKKSSGSLTSTPSKMKKSISESSNLSRLTGTSLMEKFYKSENQDSFISSIPERNDSTLPVNHRHKNSKMVKKQKNAEIQTAHEENRQSISNVSSTSSTSSDPTNSLSGQFNVINNLAAAMINSSTNSNNPANGLVPVAFIPLNSFIPCVQKFYDDMQTTQGFINKTNVSSNVSTNSLNQAMNTKLFGDTMFTNSTTSLASLNYGKFELPMIEFDRNSIDFGQIAEGCSQTLRIHGKLMNTNSINKTPGSFFQIELVDSSDWTIDCFEINWEKTGKKSEEEKSSNRISLIKKKFNESTLKSKFRKTLSINADRNFDHDVNTRVNFDLMANLFEFFIKLDTTDLNFYKDFISQLDSNSLDQVEPLQIKTSLYIYYFFNSAENQTQNTSLKKYLLNRIDVEFVLGYARLRSSASQNCIDFELCEEMAESVKMDSFNEDKDKTLTSVNELNGSKNLMVLEQAIFLSNAGNIDIEVECYLTLNEHHVLSVKFRDYELKLDDSLLYLQSKLRQRQLAKIMAAKISSQSSEIEPRAPNVKLVVKIKPNGFKFEIPINLKYVKKIFEAKKNIEKKSLKLSSSRPILFFGKSLNSSQKHGQNLDATCGLTDEFLLANSNTFRIKVQLTLTCPSYNCFKFSTEMIQASTQLNDSMTALTLILEPSENFKLKIKFHPVTNSDCQIVNGILKMTAAGFNQKFNVYLVAFNFQSVLEIDSGLKEITFDQKDTLGQQLIHRNIKNFNYSIDLMQTISTSSRSVFRKILRLKNKSSFKLIAYPCVYNARTDMEIVFEQSLKNNEIVYDLGSDSKGFVNKLRLLTSKDSQFSSNGELKWIEVKPDEVFVLNLEILGQKLDSKKPKLFNLEDFKLCILWIEYDINAYCTQLVQSANSTNRQWSNFIDLYLAKLMYNNNFFSSQINIPGSSLNINDSSAKLHRLSSASAMSFQDESSLSNSSIIAKSKFTKDDCMRLMRQSIKCSILNMFTESFNFDDTMDKKDDLMQISLSQDEKLSGPNDAWSVSPSAIVMENLKHNEMTKLFLKNNLSRKHLDFDVKYRSNYLNVLPSNGIIEPSGMLELIVKPRAEVFAQLPWSGIISIWCNNTQKDVRVSFYSKNDDNCKIKNLTNSSLNSLAPSLTNSSTPYSNSIESGSLMSDLSQYSIDSLSLTPLISASFMNAPSSTFLKSKSFSLNSTNDDSSTKIVREGNDAHVRFPAVCVTQRKSIELTLTNPTQNYVNWKAYSTVAAFVRLKDDQNKLMKSNYSAFMISPNSGAIPPNQNQKIRIEFCPRDMYGLFNQYWEIDTRTDIQNLIQSSNPDTPLSYTCKLKLTGTSIPMEKNLEQKLVQQDDATSSRLAHRILRSKTNIFNDTSKDVEKSHGTTTSSSSLVAQSMLSSTANSSLSSSRNRVIIKDESIIFQDTLVNQMSKCFVTIHNRESIDCKISVFTLIEPFFCKHAELSIAPKHYIKIPIEFRPKAIGEYSDKILIKIDIYEVPLSCTIKAKCVQG</sequence>
<dbReference type="PANTHER" id="PTHR16029:SF11">
    <property type="entry name" value="CENTROSOMAL PROTEIN OF 192 KDA"/>
    <property type="match status" value="1"/>
</dbReference>